<dbReference type="AlphaFoldDB" id="A0A4Q4LYP9"/>
<proteinExistence type="predicted"/>
<dbReference type="Proteomes" id="UP000293195">
    <property type="component" value="Unassembled WGS sequence"/>
</dbReference>
<name>A0A4Q4LYP9_9PLEO</name>
<dbReference type="Proteomes" id="UP000292340">
    <property type="component" value="Unassembled WGS sequence"/>
</dbReference>
<evidence type="ECO:0000313" key="2">
    <source>
        <dbReference type="EMBL" id="RYN19996.1"/>
    </source>
</evidence>
<evidence type="ECO:0000313" key="4">
    <source>
        <dbReference type="Proteomes" id="UP000292402"/>
    </source>
</evidence>
<protein>
    <submittedName>
        <fullName evidence="2">Uncharacterized protein</fullName>
    </submittedName>
</protein>
<dbReference type="EMBL" id="PDXB01000084">
    <property type="protein sequence ID" value="RYN16031.1"/>
    <property type="molecule type" value="Genomic_DNA"/>
</dbReference>
<reference evidence="1" key="1">
    <citation type="submission" date="2017-10" db="EMBL/GenBank/DDBJ databases">
        <authorList>
            <person name="Armitage A.D."/>
            <person name="Barbara D.J."/>
            <person name="Woodhall J.W."/>
            <person name="Sreenivasaprasad S."/>
            <person name="Lane C.R."/>
            <person name="Clarkson J.P."/>
            <person name="Harrison R.J."/>
        </authorList>
    </citation>
    <scope>NUCLEOTIDE SEQUENCE</scope>
    <source>
        <strain evidence="1">FERA 1164</strain>
        <strain evidence="3">FERA 635</strain>
    </source>
</reference>
<dbReference type="EMBL" id="PDXA01000136">
    <property type="protein sequence ID" value="RYN19996.1"/>
    <property type="molecule type" value="Genomic_DNA"/>
</dbReference>
<comment type="caution">
    <text evidence="2">The sequence shown here is derived from an EMBL/GenBank/DDBJ whole genome shotgun (WGS) entry which is preliminary data.</text>
</comment>
<sequence>MVGLDLFILAGLWIVAWESLRRYYKKENTRDLILRARDAKEQGKLVVVDFEYNFERNLHSSILQAGIMLVGPGKIPYDMQSWKRFSIDNLDEKLVSPQQPGSVAFLPVGIQLETAQEKLSGHGMLAICVGTGTVTFPVTYEFEPVALSEAIYILHKVLAFDELEFV</sequence>
<dbReference type="Proteomes" id="UP000292402">
    <property type="component" value="Unassembled WGS sequence"/>
</dbReference>
<evidence type="ECO:0000313" key="3">
    <source>
        <dbReference type="EMBL" id="RYN82560.1"/>
    </source>
</evidence>
<accession>A0A4Q4LYP9</accession>
<evidence type="ECO:0000313" key="1">
    <source>
        <dbReference type="EMBL" id="RYN16031.1"/>
    </source>
</evidence>
<evidence type="ECO:0000313" key="5">
    <source>
        <dbReference type="Proteomes" id="UP000293195"/>
    </source>
</evidence>
<gene>
    <name evidence="2" type="ORF">AA0114_g12983</name>
    <name evidence="1" type="ORF">AA0115_g12600</name>
    <name evidence="3" type="ORF">AA0119_g13417</name>
</gene>
<reference evidence="2" key="3">
    <citation type="journal article" date="2019" name="J. ISSAAS">
        <title>Genomics, evolutionary history and diagnostics of the Alternaria alternata species group including apple and Asian pear pathotypes.</title>
        <authorList>
            <person name="Armitage A.D."/>
            <person name="Cockerton H.M."/>
            <person name="Sreenivasaprasad S."/>
            <person name="Woodhall J."/>
            <person name="Lane C."/>
            <person name="Harrison R.J."/>
            <person name="Clarkson J.P."/>
        </authorList>
    </citation>
    <scope>NUCLEOTIDE SEQUENCE</scope>
    <source>
        <strain evidence="2">FERA 1082</strain>
    </source>
</reference>
<keyword evidence="5" id="KW-1185">Reference proteome</keyword>
<reference evidence="1 4" key="2">
    <citation type="journal article" date="2019" name="bioRxiv">
        <title>Genomics, evolutionary history and diagnostics of the Alternaria alternata species group including apple and Asian pear pathotypes.</title>
        <authorList>
            <person name="Armitage A.D."/>
            <person name="Cockerton H.M."/>
            <person name="Sreenivasaprasad S."/>
            <person name="Woodhall J.W."/>
            <person name="Lane C.R."/>
            <person name="Harrison R.J."/>
            <person name="Clarkson J.P."/>
        </authorList>
    </citation>
    <scope>NUCLEOTIDE SEQUENCE [LARGE SCALE GENOMIC DNA]</scope>
    <source>
        <strain evidence="4">FERA 1082</strain>
        <strain evidence="1">FERA 1164</strain>
        <strain evidence="3">FERA 635</strain>
    </source>
</reference>
<dbReference type="EMBL" id="PDXF01000246">
    <property type="protein sequence ID" value="RYN82560.1"/>
    <property type="molecule type" value="Genomic_DNA"/>
</dbReference>
<organism evidence="2 4">
    <name type="scientific">Alternaria tenuissima</name>
    <dbReference type="NCBI Taxonomy" id="119927"/>
    <lineage>
        <taxon>Eukaryota</taxon>
        <taxon>Fungi</taxon>
        <taxon>Dikarya</taxon>
        <taxon>Ascomycota</taxon>
        <taxon>Pezizomycotina</taxon>
        <taxon>Dothideomycetes</taxon>
        <taxon>Pleosporomycetidae</taxon>
        <taxon>Pleosporales</taxon>
        <taxon>Pleosporineae</taxon>
        <taxon>Pleosporaceae</taxon>
        <taxon>Alternaria</taxon>
        <taxon>Alternaria sect. Alternaria</taxon>
        <taxon>Alternaria alternata complex</taxon>
    </lineage>
</organism>